<dbReference type="Proteomes" id="UP000772181">
    <property type="component" value="Unassembled WGS sequence"/>
</dbReference>
<organism evidence="1 2">
    <name type="scientific">Tectimicrobiota bacterium</name>
    <dbReference type="NCBI Taxonomy" id="2528274"/>
    <lineage>
        <taxon>Bacteria</taxon>
        <taxon>Pseudomonadati</taxon>
        <taxon>Nitrospinota/Tectimicrobiota group</taxon>
        <taxon>Candidatus Tectimicrobiota</taxon>
    </lineage>
</organism>
<reference evidence="1" key="1">
    <citation type="submission" date="2020-07" db="EMBL/GenBank/DDBJ databases">
        <title>Huge and variable diversity of episymbiotic CPR bacteria and DPANN archaea in groundwater ecosystems.</title>
        <authorList>
            <person name="He C.Y."/>
            <person name="Keren R."/>
            <person name="Whittaker M."/>
            <person name="Farag I.F."/>
            <person name="Doudna J."/>
            <person name="Cate J.H.D."/>
            <person name="Banfield J.F."/>
        </authorList>
    </citation>
    <scope>NUCLEOTIDE SEQUENCE</scope>
    <source>
        <strain evidence="1">NC_groundwater_1482_Ag_S-0.65um_47_24</strain>
    </source>
</reference>
<evidence type="ECO:0000313" key="2">
    <source>
        <dbReference type="Proteomes" id="UP000772181"/>
    </source>
</evidence>
<gene>
    <name evidence="1" type="ORF">HY730_03835</name>
</gene>
<name>A0A933GKF5_UNCTE</name>
<dbReference type="EMBL" id="JACQWF010000172">
    <property type="protein sequence ID" value="MBI4595492.1"/>
    <property type="molecule type" value="Genomic_DNA"/>
</dbReference>
<evidence type="ECO:0000313" key="1">
    <source>
        <dbReference type="EMBL" id="MBI4595492.1"/>
    </source>
</evidence>
<proteinExistence type="predicted"/>
<protein>
    <submittedName>
        <fullName evidence="1">Toxin-antitoxin (TA) system antitoxin</fullName>
    </submittedName>
</protein>
<accession>A0A933GKF5</accession>
<sequence length="64" mass="6883">MQTKTIDIAKTSPDLKGLLSQVATGIEIILTEGETPIARLMPMGNRVAGLHSGTIWTSDDFDEP</sequence>
<dbReference type="AlphaFoldDB" id="A0A933GKF5"/>
<comment type="caution">
    <text evidence="1">The sequence shown here is derived from an EMBL/GenBank/DDBJ whole genome shotgun (WGS) entry which is preliminary data.</text>
</comment>